<sequence>EDYELIGRHIYNAAKKHTEAETKLTRLSSRLELLSGETQVEELPEGDTQTGNEDK</sequence>
<proteinExistence type="predicted"/>
<organism evidence="2">
    <name type="scientific">marine sediment metagenome</name>
    <dbReference type="NCBI Taxonomy" id="412755"/>
    <lineage>
        <taxon>unclassified sequences</taxon>
        <taxon>metagenomes</taxon>
        <taxon>ecological metagenomes</taxon>
    </lineage>
</organism>
<evidence type="ECO:0000256" key="1">
    <source>
        <dbReference type="SAM" id="MobiDB-lite"/>
    </source>
</evidence>
<comment type="caution">
    <text evidence="2">The sequence shown here is derived from an EMBL/GenBank/DDBJ whole genome shotgun (WGS) entry which is preliminary data.</text>
</comment>
<gene>
    <name evidence="2" type="ORF">S06H3_39909</name>
</gene>
<evidence type="ECO:0000313" key="2">
    <source>
        <dbReference type="EMBL" id="GAI46423.1"/>
    </source>
</evidence>
<protein>
    <submittedName>
        <fullName evidence="2">Uncharacterized protein</fullName>
    </submittedName>
</protein>
<name>X1NS45_9ZZZZ</name>
<feature type="region of interest" description="Disordered" evidence="1">
    <location>
        <begin position="35"/>
        <end position="55"/>
    </location>
</feature>
<dbReference type="AlphaFoldDB" id="X1NS45"/>
<dbReference type="EMBL" id="BARV01024447">
    <property type="protein sequence ID" value="GAI46423.1"/>
    <property type="molecule type" value="Genomic_DNA"/>
</dbReference>
<accession>X1NS45</accession>
<reference evidence="2" key="1">
    <citation type="journal article" date="2014" name="Front. Microbiol.">
        <title>High frequency of phylogenetically diverse reductive dehalogenase-homologous genes in deep subseafloor sedimentary metagenomes.</title>
        <authorList>
            <person name="Kawai M."/>
            <person name="Futagami T."/>
            <person name="Toyoda A."/>
            <person name="Takaki Y."/>
            <person name="Nishi S."/>
            <person name="Hori S."/>
            <person name="Arai W."/>
            <person name="Tsubouchi T."/>
            <person name="Morono Y."/>
            <person name="Uchiyama I."/>
            <person name="Ito T."/>
            <person name="Fujiyama A."/>
            <person name="Inagaki F."/>
            <person name="Takami H."/>
        </authorList>
    </citation>
    <scope>NUCLEOTIDE SEQUENCE</scope>
    <source>
        <strain evidence="2">Expedition CK06-06</strain>
    </source>
</reference>
<feature type="non-terminal residue" evidence="2">
    <location>
        <position position="1"/>
    </location>
</feature>